<organism evidence="2">
    <name type="scientific">freshwater metagenome</name>
    <dbReference type="NCBI Taxonomy" id="449393"/>
    <lineage>
        <taxon>unclassified sequences</taxon>
        <taxon>metagenomes</taxon>
        <taxon>ecological metagenomes</taxon>
    </lineage>
</organism>
<dbReference type="Pfam" id="PF02557">
    <property type="entry name" value="VanY"/>
    <property type="match status" value="1"/>
</dbReference>
<dbReference type="CDD" id="cd14852">
    <property type="entry name" value="LD-carboxypeptidase"/>
    <property type="match status" value="1"/>
</dbReference>
<dbReference type="GO" id="GO:0006508">
    <property type="term" value="P:proteolysis"/>
    <property type="evidence" value="ECO:0007669"/>
    <property type="project" value="InterPro"/>
</dbReference>
<reference evidence="2" key="1">
    <citation type="submission" date="2020-05" db="EMBL/GenBank/DDBJ databases">
        <authorList>
            <person name="Chiriac C."/>
            <person name="Salcher M."/>
            <person name="Ghai R."/>
            <person name="Kavagutti S V."/>
        </authorList>
    </citation>
    <scope>NUCLEOTIDE SEQUENCE</scope>
</reference>
<dbReference type="InterPro" id="IPR009045">
    <property type="entry name" value="Zn_M74/Hedgehog-like"/>
</dbReference>
<dbReference type="InterPro" id="IPR058193">
    <property type="entry name" value="VanY/YodJ_core_dom"/>
</dbReference>
<proteinExistence type="predicted"/>
<dbReference type="SUPFAM" id="SSF55166">
    <property type="entry name" value="Hedgehog/DD-peptidase"/>
    <property type="match status" value="1"/>
</dbReference>
<dbReference type="Gene3D" id="3.30.1380.10">
    <property type="match status" value="1"/>
</dbReference>
<dbReference type="GO" id="GO:0008233">
    <property type="term" value="F:peptidase activity"/>
    <property type="evidence" value="ECO:0007669"/>
    <property type="project" value="InterPro"/>
</dbReference>
<dbReference type="PROSITE" id="PS51257">
    <property type="entry name" value="PROKAR_LIPOPROTEIN"/>
    <property type="match status" value="1"/>
</dbReference>
<accession>A0A6J7D7K7</accession>
<dbReference type="AlphaFoldDB" id="A0A6J7D7K7"/>
<dbReference type="InterPro" id="IPR003709">
    <property type="entry name" value="VanY-like_core_dom"/>
</dbReference>
<dbReference type="InterPro" id="IPR023346">
    <property type="entry name" value="Lysozyme-like_dom_sf"/>
</dbReference>
<dbReference type="PANTHER" id="PTHR34385:SF1">
    <property type="entry name" value="PEPTIDOGLYCAN L-ALANYL-D-GLUTAMATE ENDOPEPTIDASE CWLK"/>
    <property type="match status" value="1"/>
</dbReference>
<dbReference type="PANTHER" id="PTHR34385">
    <property type="entry name" value="D-ALANYL-D-ALANINE CARBOXYPEPTIDASE"/>
    <property type="match status" value="1"/>
</dbReference>
<dbReference type="InterPro" id="IPR052179">
    <property type="entry name" value="DD-CPase-like"/>
</dbReference>
<protein>
    <submittedName>
        <fullName evidence="2">Unannotated protein</fullName>
    </submittedName>
</protein>
<gene>
    <name evidence="2" type="ORF">UFOPK3423_00440</name>
</gene>
<dbReference type="SUPFAM" id="SSF53955">
    <property type="entry name" value="Lysozyme-like"/>
    <property type="match status" value="1"/>
</dbReference>
<evidence type="ECO:0000313" key="2">
    <source>
        <dbReference type="EMBL" id="CAB4864955.1"/>
    </source>
</evidence>
<name>A0A6J7D7K7_9ZZZZ</name>
<sequence>MSPARDRGQALPALLGGLLLLTGCAIALAWVGAGLLERGERRRGVELAALAGARALADLRPRLLVDASARAAVLARAEQVAREAALANGVADARVSFDAGPLPAEVRVVARGSIALPGGVRIPATVRARAQAPLFAEDLGDGQYRGPFAQRDGHPMRPDVALAYDRMAVAAARDGHRLVVVSGFRTYDEQAALFAAHPNPKWVAPPGRSLHRLGTELDLGPVAAYGWLLRHAGDFGFLLRYPWEPWHYGFTGSPASASVGFRSRSGGDGAVPSYVPARFAPGLRRAASRWGVGAALLAAQLQVESGFAATPPIEARARRLRDLLRRLGSVPLALAATHAGLARVAACMCIPPIAQTRSYVRRVLVIIGGGDLGGARVRLIE</sequence>
<feature type="domain" description="D-alanyl-D-alanine carboxypeptidase-like core" evidence="1">
    <location>
        <begin position="154"/>
        <end position="252"/>
    </location>
</feature>
<evidence type="ECO:0000259" key="1">
    <source>
        <dbReference type="Pfam" id="PF02557"/>
    </source>
</evidence>
<dbReference type="EMBL" id="CAFBLQ010000032">
    <property type="protein sequence ID" value="CAB4864955.1"/>
    <property type="molecule type" value="Genomic_DNA"/>
</dbReference>